<evidence type="ECO:0000256" key="1">
    <source>
        <dbReference type="SAM" id="MobiDB-lite"/>
    </source>
</evidence>
<protein>
    <submittedName>
        <fullName evidence="2">Uncharacterized protein</fullName>
    </submittedName>
</protein>
<accession>A0A0V0QSY6</accession>
<dbReference type="InParanoid" id="A0A0V0QSY6"/>
<feature type="region of interest" description="Disordered" evidence="1">
    <location>
        <begin position="217"/>
        <end position="280"/>
    </location>
</feature>
<reference evidence="2 3" key="1">
    <citation type="journal article" date="2015" name="Sci. Rep.">
        <title>Genome of the facultative scuticociliatosis pathogen Pseudocohnilembus persalinus provides insight into its virulence through horizontal gene transfer.</title>
        <authorList>
            <person name="Xiong J."/>
            <person name="Wang G."/>
            <person name="Cheng J."/>
            <person name="Tian M."/>
            <person name="Pan X."/>
            <person name="Warren A."/>
            <person name="Jiang C."/>
            <person name="Yuan D."/>
            <person name="Miao W."/>
        </authorList>
    </citation>
    <scope>NUCLEOTIDE SEQUENCE [LARGE SCALE GENOMIC DNA]</scope>
    <source>
        <strain evidence="2">36N120E</strain>
    </source>
</reference>
<dbReference type="AlphaFoldDB" id="A0A0V0QSY6"/>
<gene>
    <name evidence="2" type="ORF">PPERSA_00630</name>
</gene>
<sequence length="346" mass="41850">MDKQQFKNIILQLKQRKGEDKIIAELIKKKQVQEMNFDQYKQFLQNLWFQRKQEDSIQYVWWKNKLMPLYILFAFYSFKKKTKQFYRYIKELEDFEQTFFSYLNTSHQNNNSNIMKQIKIQKNNDKQWNIDQKGIQNEDQISEQNLSAKDLYKNLYTIEEVNDIDFESTIIKQQTRSFMTFNSNNNNFYNNNNQESDMMQQNQRSCKKKTLIQNIGFEQDSDEFQEENEFKEEDEEEYEKQERDSSSIKQQKNDQNSNLSNKNNNTKINSQKNSIDQQQQIRNESTCEDCNFDGVEFDCIDQYYSEESSITIPNGIQFKLINETKKKMSAEFNQLNIQNQKQSFQV</sequence>
<proteinExistence type="predicted"/>
<dbReference type="EMBL" id="LDAU01000109">
    <property type="protein sequence ID" value="KRX05329.1"/>
    <property type="molecule type" value="Genomic_DNA"/>
</dbReference>
<organism evidence="2 3">
    <name type="scientific">Pseudocohnilembus persalinus</name>
    <name type="common">Ciliate</name>
    <dbReference type="NCBI Taxonomy" id="266149"/>
    <lineage>
        <taxon>Eukaryota</taxon>
        <taxon>Sar</taxon>
        <taxon>Alveolata</taxon>
        <taxon>Ciliophora</taxon>
        <taxon>Intramacronucleata</taxon>
        <taxon>Oligohymenophorea</taxon>
        <taxon>Scuticociliatia</taxon>
        <taxon>Philasterida</taxon>
        <taxon>Pseudocohnilembidae</taxon>
        <taxon>Pseudocohnilembus</taxon>
    </lineage>
</organism>
<comment type="caution">
    <text evidence="2">The sequence shown here is derived from an EMBL/GenBank/DDBJ whole genome shotgun (WGS) entry which is preliminary data.</text>
</comment>
<evidence type="ECO:0000313" key="3">
    <source>
        <dbReference type="Proteomes" id="UP000054937"/>
    </source>
</evidence>
<keyword evidence="3" id="KW-1185">Reference proteome</keyword>
<feature type="compositionally biased region" description="Low complexity" evidence="1">
    <location>
        <begin position="249"/>
        <end position="274"/>
    </location>
</feature>
<feature type="compositionally biased region" description="Acidic residues" evidence="1">
    <location>
        <begin position="219"/>
        <end position="239"/>
    </location>
</feature>
<name>A0A0V0QSY6_PSEPJ</name>
<dbReference type="Proteomes" id="UP000054937">
    <property type="component" value="Unassembled WGS sequence"/>
</dbReference>
<evidence type="ECO:0000313" key="2">
    <source>
        <dbReference type="EMBL" id="KRX05329.1"/>
    </source>
</evidence>